<organism evidence="1">
    <name type="scientific">freshwater metagenome</name>
    <dbReference type="NCBI Taxonomy" id="449393"/>
    <lineage>
        <taxon>unclassified sequences</taxon>
        <taxon>metagenomes</taxon>
        <taxon>ecological metagenomes</taxon>
    </lineage>
</organism>
<protein>
    <submittedName>
        <fullName evidence="1">Unannotated protein</fullName>
    </submittedName>
</protein>
<reference evidence="1" key="1">
    <citation type="submission" date="2020-05" db="EMBL/GenBank/DDBJ databases">
        <authorList>
            <person name="Chiriac C."/>
            <person name="Salcher M."/>
            <person name="Ghai R."/>
            <person name="Kavagutti S V."/>
        </authorList>
    </citation>
    <scope>NUCLEOTIDE SEQUENCE</scope>
</reference>
<name>A0A6J7QXJ6_9ZZZZ</name>
<sequence length="40" mass="4324">MDHVRVAAKISHEAGLFLVAQAMTTPDVVRGALYRELLSG</sequence>
<dbReference type="EMBL" id="CAFBPD010000268">
    <property type="protein sequence ID" value="CAB5021551.1"/>
    <property type="molecule type" value="Genomic_DNA"/>
</dbReference>
<proteinExistence type="predicted"/>
<dbReference type="AlphaFoldDB" id="A0A6J7QXJ6"/>
<accession>A0A6J7QXJ6</accession>
<gene>
    <name evidence="1" type="ORF">UFOPK4061_01427</name>
</gene>
<evidence type="ECO:0000313" key="1">
    <source>
        <dbReference type="EMBL" id="CAB5021551.1"/>
    </source>
</evidence>